<dbReference type="SUPFAM" id="SSF47413">
    <property type="entry name" value="lambda repressor-like DNA-binding domains"/>
    <property type="match status" value="1"/>
</dbReference>
<dbReference type="InterPro" id="IPR043917">
    <property type="entry name" value="DUF5753"/>
</dbReference>
<accession>A0A9W6KH52</accession>
<dbReference type="EMBL" id="BSFP01000015">
    <property type="protein sequence ID" value="GLL01418.1"/>
    <property type="molecule type" value="Genomic_DNA"/>
</dbReference>
<dbReference type="InterPro" id="IPR001387">
    <property type="entry name" value="Cro/C1-type_HTH"/>
</dbReference>
<dbReference type="GO" id="GO:0003677">
    <property type="term" value="F:DNA binding"/>
    <property type="evidence" value="ECO:0007669"/>
    <property type="project" value="InterPro"/>
</dbReference>
<gene>
    <name evidence="2" type="ORF">GCM10017581_031590</name>
</gene>
<dbReference type="Gene3D" id="1.10.260.40">
    <property type="entry name" value="lambda repressor-like DNA-binding domains"/>
    <property type="match status" value="1"/>
</dbReference>
<name>A0A9W6KH52_9ACTN</name>
<dbReference type="Pfam" id="PF13560">
    <property type="entry name" value="HTH_31"/>
    <property type="match status" value="1"/>
</dbReference>
<keyword evidence="3" id="KW-1185">Reference proteome</keyword>
<dbReference type="Proteomes" id="UP001143480">
    <property type="component" value="Unassembled WGS sequence"/>
</dbReference>
<dbReference type="AlphaFoldDB" id="A0A9W6KH52"/>
<dbReference type="Pfam" id="PF19054">
    <property type="entry name" value="DUF5753"/>
    <property type="match status" value="1"/>
</dbReference>
<reference evidence="2" key="1">
    <citation type="journal article" date="2014" name="Int. J. Syst. Evol. Microbiol.">
        <title>Complete genome sequence of Corynebacterium casei LMG S-19264T (=DSM 44701T), isolated from a smear-ripened cheese.</title>
        <authorList>
            <consortium name="US DOE Joint Genome Institute (JGI-PGF)"/>
            <person name="Walter F."/>
            <person name="Albersmeier A."/>
            <person name="Kalinowski J."/>
            <person name="Ruckert C."/>
        </authorList>
    </citation>
    <scope>NUCLEOTIDE SEQUENCE</scope>
    <source>
        <strain evidence="2">VKM Ac-1321</strain>
    </source>
</reference>
<dbReference type="CDD" id="cd00093">
    <property type="entry name" value="HTH_XRE"/>
    <property type="match status" value="1"/>
</dbReference>
<evidence type="ECO:0000259" key="1">
    <source>
        <dbReference type="SMART" id="SM00530"/>
    </source>
</evidence>
<dbReference type="SMART" id="SM00530">
    <property type="entry name" value="HTH_XRE"/>
    <property type="match status" value="1"/>
</dbReference>
<evidence type="ECO:0000313" key="3">
    <source>
        <dbReference type="Proteomes" id="UP001143480"/>
    </source>
</evidence>
<comment type="caution">
    <text evidence="2">The sequence shown here is derived from an EMBL/GenBank/DDBJ whole genome shotgun (WGS) entry which is preliminary data.</text>
</comment>
<reference evidence="2" key="2">
    <citation type="submission" date="2023-01" db="EMBL/GenBank/DDBJ databases">
        <authorList>
            <person name="Sun Q."/>
            <person name="Evtushenko L."/>
        </authorList>
    </citation>
    <scope>NUCLEOTIDE SEQUENCE</scope>
    <source>
        <strain evidence="2">VKM Ac-1321</strain>
    </source>
</reference>
<evidence type="ECO:0000313" key="2">
    <source>
        <dbReference type="EMBL" id="GLL01418.1"/>
    </source>
</evidence>
<organism evidence="2 3">
    <name type="scientific">Dactylosporangium matsuzakiense</name>
    <dbReference type="NCBI Taxonomy" id="53360"/>
    <lineage>
        <taxon>Bacteria</taxon>
        <taxon>Bacillati</taxon>
        <taxon>Actinomycetota</taxon>
        <taxon>Actinomycetes</taxon>
        <taxon>Micromonosporales</taxon>
        <taxon>Micromonosporaceae</taxon>
        <taxon>Dactylosporangium</taxon>
    </lineage>
</organism>
<protein>
    <submittedName>
        <fullName evidence="2">Transcriptional regulator</fullName>
    </submittedName>
</protein>
<dbReference type="InterPro" id="IPR010982">
    <property type="entry name" value="Lambda_DNA-bd_dom_sf"/>
</dbReference>
<feature type="domain" description="HTH cro/C1-type" evidence="1">
    <location>
        <begin position="4"/>
        <end position="59"/>
    </location>
</feature>
<proteinExistence type="predicted"/>
<sequence length="279" mass="31415">MRVRLKEFREASELTAADVIAHTGWSPSKLARIEKGEVTVQPLEVRVLLQFYGVDDEQMVGSLTRLSQASRSRQWYSKHGLAGDFQRFVAYEFEATTINVWQIQFVPALVQTEEYAHAITALAMRRSPDDREVGVRVKLRMDRQEAFQQRLAKPNAPRIVAVLDESILRRPVGGRDTMRRQLDHILTLAEQPEVYTFAVVPLGLEHNSGVGGNFELLQFAPHDHGDVIFFEAAGGTDDLATEKSVTALYRAIMQDLLDYGRTGEDALDMIRAARDSMAV</sequence>